<keyword evidence="1" id="KW-0645">Protease</keyword>
<keyword evidence="2" id="KW-0378">Hydrolase</keyword>
<accession>A0ABS7SFX4</accession>
<evidence type="ECO:0000256" key="5">
    <source>
        <dbReference type="SAM" id="SignalP"/>
    </source>
</evidence>
<evidence type="ECO:0000259" key="6">
    <source>
        <dbReference type="PROSITE" id="PS51829"/>
    </source>
</evidence>
<comment type="caution">
    <text evidence="7">The sequence shown here is derived from an EMBL/GenBank/DDBJ whole genome shotgun (WGS) entry which is preliminary data.</text>
</comment>
<dbReference type="RefSeq" id="WP_223409697.1">
    <property type="nucleotide sequence ID" value="NZ_JAGSHT010000020.1"/>
</dbReference>
<feature type="chain" id="PRO_5045482826" description="P/Homo B domain-containing protein" evidence="5">
    <location>
        <begin position="34"/>
        <end position="482"/>
    </location>
</feature>
<name>A0ABS7SFX4_9MICO</name>
<reference evidence="7 8" key="1">
    <citation type="submission" date="2021-04" db="EMBL/GenBank/DDBJ databases">
        <title>Ruania sp. nov., isolated from sandy soil of mangrove forest.</title>
        <authorList>
            <person name="Ge X."/>
            <person name="Huang R."/>
            <person name="Liu W."/>
        </authorList>
    </citation>
    <scope>NUCLEOTIDE SEQUENCE [LARGE SCALE GENOMIC DNA]</scope>
    <source>
        <strain evidence="7 8">N2-46</strain>
    </source>
</reference>
<feature type="region of interest" description="Disordered" evidence="3">
    <location>
        <begin position="410"/>
        <end position="440"/>
    </location>
</feature>
<keyword evidence="5" id="KW-0732">Signal</keyword>
<evidence type="ECO:0000256" key="4">
    <source>
        <dbReference type="SAM" id="Phobius"/>
    </source>
</evidence>
<evidence type="ECO:0000256" key="1">
    <source>
        <dbReference type="ARBA" id="ARBA00022670"/>
    </source>
</evidence>
<keyword evidence="4" id="KW-0472">Membrane</keyword>
<dbReference type="PROSITE" id="PS51829">
    <property type="entry name" value="P_HOMO_B"/>
    <property type="match status" value="1"/>
</dbReference>
<proteinExistence type="predicted"/>
<sequence length="482" mass="48309">MRVSGRNQFLRTVALVALTAAAGVTAAAGPAAADGPTTLTSVDGPILVPAAEVQLDNQPGAPYPSVITVTGMDGPVLDVSVTLHGINHEFFGDVDVLLESPSGDNLVVLSDTLGQATDLTFTLTDAATEPVPDILDPSGSYLPTDVDEIAPIEDIFAPGPVPSAHTTFADAFRGTDPNGSWHLYVIDDTAFDIGAIAAWSLTITTASLDAGGPYTVDEGSPLTLAATTDLPGATLSWDLDGDGGFDDATGASPTLDATALAALGLADGPATATFAVAATDGELTVTDIADVTIVNVAPTVTVTGPGTVGLNEPFIVTITIDDPSAADREAGFGALVGVYADLQSTCSPPVDPADRPADVTNPLEFDASAGTAELEFTLASGDPYAVWVEITDADGATTAACTTWLVLEDPEPTAAPTTPPAPNETPSAPPAARPDGSSAGLAATGSPAAILGAAGLGLLAVGFALRRRARTAHRGDPAGPRA</sequence>
<gene>
    <name evidence="7" type="ORF">KCQ71_20925</name>
</gene>
<evidence type="ECO:0000313" key="7">
    <source>
        <dbReference type="EMBL" id="MBZ2198625.1"/>
    </source>
</evidence>
<feature type="signal peptide" evidence="5">
    <location>
        <begin position="1"/>
        <end position="33"/>
    </location>
</feature>
<dbReference type="Gene3D" id="2.60.120.260">
    <property type="entry name" value="Galactose-binding domain-like"/>
    <property type="match status" value="1"/>
</dbReference>
<keyword evidence="8" id="KW-1185">Reference proteome</keyword>
<protein>
    <recommendedName>
        <fullName evidence="6">P/Homo B domain-containing protein</fullName>
    </recommendedName>
</protein>
<evidence type="ECO:0000313" key="8">
    <source>
        <dbReference type="Proteomes" id="UP000826651"/>
    </source>
</evidence>
<dbReference type="SUPFAM" id="SSF49785">
    <property type="entry name" value="Galactose-binding domain-like"/>
    <property type="match status" value="1"/>
</dbReference>
<organism evidence="7 8">
    <name type="scientific">Occultella gossypii</name>
    <dbReference type="NCBI Taxonomy" id="2800820"/>
    <lineage>
        <taxon>Bacteria</taxon>
        <taxon>Bacillati</taxon>
        <taxon>Actinomycetota</taxon>
        <taxon>Actinomycetes</taxon>
        <taxon>Micrococcales</taxon>
        <taxon>Ruaniaceae</taxon>
        <taxon>Occultella</taxon>
    </lineage>
</organism>
<dbReference type="PROSITE" id="PS51318">
    <property type="entry name" value="TAT"/>
    <property type="match status" value="1"/>
</dbReference>
<dbReference type="InterPro" id="IPR006311">
    <property type="entry name" value="TAT_signal"/>
</dbReference>
<feature type="transmembrane region" description="Helical" evidence="4">
    <location>
        <begin position="448"/>
        <end position="465"/>
    </location>
</feature>
<evidence type="ECO:0000256" key="2">
    <source>
        <dbReference type="ARBA" id="ARBA00022801"/>
    </source>
</evidence>
<dbReference type="InterPro" id="IPR008979">
    <property type="entry name" value="Galactose-bd-like_sf"/>
</dbReference>
<dbReference type="Proteomes" id="UP000826651">
    <property type="component" value="Unassembled WGS sequence"/>
</dbReference>
<feature type="compositionally biased region" description="Pro residues" evidence="3">
    <location>
        <begin position="417"/>
        <end position="432"/>
    </location>
</feature>
<evidence type="ECO:0000256" key="3">
    <source>
        <dbReference type="SAM" id="MobiDB-lite"/>
    </source>
</evidence>
<dbReference type="EMBL" id="JAGSHT010000020">
    <property type="protein sequence ID" value="MBZ2198625.1"/>
    <property type="molecule type" value="Genomic_DNA"/>
</dbReference>
<feature type="domain" description="P/Homo B" evidence="6">
    <location>
        <begin position="28"/>
        <end position="209"/>
    </location>
</feature>
<keyword evidence="4" id="KW-1133">Transmembrane helix</keyword>
<dbReference type="InterPro" id="IPR002884">
    <property type="entry name" value="P_dom"/>
</dbReference>
<keyword evidence="4" id="KW-0812">Transmembrane</keyword>